<dbReference type="GO" id="GO:0008324">
    <property type="term" value="F:monoatomic cation transmembrane transporter activity"/>
    <property type="evidence" value="ECO:0007669"/>
    <property type="project" value="TreeGrafter"/>
</dbReference>
<evidence type="ECO:0000256" key="6">
    <source>
        <dbReference type="ARBA" id="ARBA00022958"/>
    </source>
</evidence>
<feature type="transmembrane region" description="Helical" evidence="12">
    <location>
        <begin position="423"/>
        <end position="442"/>
    </location>
</feature>
<evidence type="ECO:0000256" key="8">
    <source>
        <dbReference type="ARBA" id="ARBA00023053"/>
    </source>
</evidence>
<evidence type="ECO:0000313" key="14">
    <source>
        <dbReference type="EMBL" id="KAF7119515.1"/>
    </source>
</evidence>
<keyword evidence="10" id="KW-0739">Sodium transport</keyword>
<dbReference type="GO" id="GO:0015297">
    <property type="term" value="F:antiporter activity"/>
    <property type="evidence" value="ECO:0007669"/>
    <property type="project" value="UniProtKB-KW"/>
</dbReference>
<feature type="transmembrane region" description="Helical" evidence="12">
    <location>
        <begin position="102"/>
        <end position="122"/>
    </location>
</feature>
<dbReference type="InterPro" id="IPR051359">
    <property type="entry name" value="CaCA_antiporter"/>
</dbReference>
<keyword evidence="3" id="KW-0050">Antiport</keyword>
<keyword evidence="4" id="KW-0633">Potassium transport</keyword>
<keyword evidence="5 12" id="KW-0812">Transmembrane</keyword>
<evidence type="ECO:0000256" key="9">
    <source>
        <dbReference type="ARBA" id="ARBA00023136"/>
    </source>
</evidence>
<feature type="transmembrane region" description="Helical" evidence="12">
    <location>
        <begin position="213"/>
        <end position="233"/>
    </location>
</feature>
<evidence type="ECO:0000256" key="10">
    <source>
        <dbReference type="ARBA" id="ARBA00023201"/>
    </source>
</evidence>
<evidence type="ECO:0000256" key="3">
    <source>
        <dbReference type="ARBA" id="ARBA00022449"/>
    </source>
</evidence>
<feature type="transmembrane region" description="Helical" evidence="12">
    <location>
        <begin position="143"/>
        <end position="170"/>
    </location>
</feature>
<dbReference type="PANTHER" id="PTHR12266:SF36">
    <property type="entry name" value="OS10G0436900 PROTEIN"/>
    <property type="match status" value="1"/>
</dbReference>
<dbReference type="InterPro" id="IPR004837">
    <property type="entry name" value="NaCa_Exmemb"/>
</dbReference>
<dbReference type="Pfam" id="PF01699">
    <property type="entry name" value="Na_Ca_ex"/>
    <property type="match status" value="2"/>
</dbReference>
<name>A0A834L649_RHOSS</name>
<keyword evidence="6" id="KW-0630">Potassium</keyword>
<evidence type="ECO:0000256" key="7">
    <source>
        <dbReference type="ARBA" id="ARBA00022989"/>
    </source>
</evidence>
<feature type="transmembrane region" description="Helical" evidence="12">
    <location>
        <begin position="12"/>
        <end position="33"/>
    </location>
</feature>
<feature type="transmembrane region" description="Helical" evidence="12">
    <location>
        <begin position="563"/>
        <end position="581"/>
    </location>
</feature>
<evidence type="ECO:0000256" key="5">
    <source>
        <dbReference type="ARBA" id="ARBA00022692"/>
    </source>
</evidence>
<dbReference type="GO" id="GO:0016020">
    <property type="term" value="C:membrane"/>
    <property type="evidence" value="ECO:0007669"/>
    <property type="project" value="UniProtKB-SubCell"/>
</dbReference>
<evidence type="ECO:0000256" key="4">
    <source>
        <dbReference type="ARBA" id="ARBA00022538"/>
    </source>
</evidence>
<sequence length="598" mass="64844">MAGHLYMHKPKCLLLFLNTSFLFLICLLTTHLISSPNSNLHFLNLFKKPNPTNYHQILDTDIGCKGLHRFPDNQSKCSYVNSHKGCQLGGYIPYLHLFYCSFPPFVGLTSLFLWLLILFYLLGDTSASYFCSSLEGLSKILKLSPTIAGVTLLSLGNGAPDLFASIVSFMGENTNEVGLNSILGGAFFVSTVVVGIISICVCPSRLSIDKSSFVRDVLFLLLSLLCLLVIIIFGTINLLGAISFLSLYFVYVFLVSVSEVCSKDRGGNPILPLASTKIYPNGDDSKDKSSELGAPLLLKFVDDEKPVLVITDEVKLQSKEDGKGCLNSETSNSICLFLGKILWILQLPLSLPRRLTIPVISEERWSKPCAVISVTLAPILLALVWSSKGPNFLIYGVGGSVGAILGSLVFFKTNGPGPPKKWLFPWLAGGFLMSITWTYILAQELVSLLVSIGLIVGISPSILGLTVLAWGNSLGDLVANVTMARKGGPDGVQVAISGCYAGPIFNTLVGLGLSLVFAAWAVYPSCYVLPRDAPVYETLGFLMGGLLWALVVLPKNNMRPNRLIAAGLLAIYLCFLFLKLARTLGLVQFHVSLPHIMT</sequence>
<organism evidence="14 15">
    <name type="scientific">Rhododendron simsii</name>
    <name type="common">Sims's rhododendron</name>
    <dbReference type="NCBI Taxonomy" id="118357"/>
    <lineage>
        <taxon>Eukaryota</taxon>
        <taxon>Viridiplantae</taxon>
        <taxon>Streptophyta</taxon>
        <taxon>Embryophyta</taxon>
        <taxon>Tracheophyta</taxon>
        <taxon>Spermatophyta</taxon>
        <taxon>Magnoliopsida</taxon>
        <taxon>eudicotyledons</taxon>
        <taxon>Gunneridae</taxon>
        <taxon>Pentapetalae</taxon>
        <taxon>asterids</taxon>
        <taxon>Ericales</taxon>
        <taxon>Ericaceae</taxon>
        <taxon>Ericoideae</taxon>
        <taxon>Rhodoreae</taxon>
        <taxon>Rhododendron</taxon>
    </lineage>
</organism>
<feature type="domain" description="Sodium/calcium exchanger membrane region" evidence="13">
    <location>
        <begin position="427"/>
        <end position="579"/>
    </location>
</feature>
<comment type="caution">
    <text evidence="14">The sequence shown here is derived from an EMBL/GenBank/DDBJ whole genome shotgun (WGS) entry which is preliminary data.</text>
</comment>
<keyword evidence="7 12" id="KW-1133">Transmembrane helix</keyword>
<dbReference type="AlphaFoldDB" id="A0A834L649"/>
<evidence type="ECO:0000259" key="13">
    <source>
        <dbReference type="Pfam" id="PF01699"/>
    </source>
</evidence>
<comment type="subcellular location">
    <subcellularLocation>
        <location evidence="1">Membrane</location>
        <topology evidence="1">Multi-pass membrane protein</topology>
    </subcellularLocation>
</comment>
<feature type="transmembrane region" description="Helical" evidence="12">
    <location>
        <begin position="369"/>
        <end position="386"/>
    </location>
</feature>
<evidence type="ECO:0000256" key="11">
    <source>
        <dbReference type="ARBA" id="ARBA00038187"/>
    </source>
</evidence>
<feature type="transmembrane region" description="Helical" evidence="12">
    <location>
        <begin position="239"/>
        <end position="257"/>
    </location>
</feature>
<reference evidence="14" key="1">
    <citation type="submission" date="2019-11" db="EMBL/GenBank/DDBJ databases">
        <authorList>
            <person name="Liu Y."/>
            <person name="Hou J."/>
            <person name="Li T.-Q."/>
            <person name="Guan C.-H."/>
            <person name="Wu X."/>
            <person name="Wu H.-Z."/>
            <person name="Ling F."/>
            <person name="Zhang R."/>
            <person name="Shi X.-G."/>
            <person name="Ren J.-P."/>
            <person name="Chen E.-F."/>
            <person name="Sun J.-M."/>
        </authorList>
    </citation>
    <scope>NUCLEOTIDE SEQUENCE</scope>
    <source>
        <strain evidence="14">Adult_tree_wgs_1</strain>
        <tissue evidence="14">Leaves</tissue>
    </source>
</reference>
<keyword evidence="9 12" id="KW-0472">Membrane</keyword>
<keyword evidence="8" id="KW-0915">Sodium</keyword>
<dbReference type="Gene3D" id="1.20.1420.30">
    <property type="entry name" value="NCX, central ion-binding region"/>
    <property type="match status" value="2"/>
</dbReference>
<evidence type="ECO:0000256" key="2">
    <source>
        <dbReference type="ARBA" id="ARBA00022448"/>
    </source>
</evidence>
<evidence type="ECO:0000313" key="15">
    <source>
        <dbReference type="Proteomes" id="UP000626092"/>
    </source>
</evidence>
<comment type="similarity">
    <text evidence="11">Belongs to the Ca(2+):cation antiporter (CaCA) (TC 2.A.19) family. Cation/calcium exchanger (CCX) subfamily.</text>
</comment>
<evidence type="ECO:0000256" key="12">
    <source>
        <dbReference type="SAM" id="Phobius"/>
    </source>
</evidence>
<accession>A0A834L649</accession>
<feature type="transmembrane region" description="Helical" evidence="12">
    <location>
        <begin position="392"/>
        <end position="411"/>
    </location>
</feature>
<dbReference type="GO" id="GO:0006813">
    <property type="term" value="P:potassium ion transport"/>
    <property type="evidence" value="ECO:0007669"/>
    <property type="project" value="UniProtKB-KW"/>
</dbReference>
<keyword evidence="2" id="KW-0813">Transport</keyword>
<dbReference type="GO" id="GO:0006814">
    <property type="term" value="P:sodium ion transport"/>
    <property type="evidence" value="ECO:0007669"/>
    <property type="project" value="UniProtKB-KW"/>
</dbReference>
<protein>
    <recommendedName>
        <fullName evidence="13">Sodium/calcium exchanger membrane region domain-containing protein</fullName>
    </recommendedName>
</protein>
<evidence type="ECO:0000256" key="1">
    <source>
        <dbReference type="ARBA" id="ARBA00004141"/>
    </source>
</evidence>
<keyword evidence="15" id="KW-1185">Reference proteome</keyword>
<dbReference type="Proteomes" id="UP000626092">
    <property type="component" value="Unassembled WGS sequence"/>
</dbReference>
<dbReference type="PANTHER" id="PTHR12266">
    <property type="entry name" value="NA+/CA2+ K+ INDEPENDENT EXCHANGER"/>
    <property type="match status" value="1"/>
</dbReference>
<dbReference type="OrthoDB" id="407410at2759"/>
<gene>
    <name evidence="14" type="ORF">RHSIM_Rhsim13G0200200</name>
</gene>
<keyword evidence="10" id="KW-0406">Ion transport</keyword>
<dbReference type="InterPro" id="IPR044880">
    <property type="entry name" value="NCX_ion-bd_dom_sf"/>
</dbReference>
<dbReference type="EMBL" id="WJXA01000013">
    <property type="protein sequence ID" value="KAF7119515.1"/>
    <property type="molecule type" value="Genomic_DNA"/>
</dbReference>
<feature type="transmembrane region" description="Helical" evidence="12">
    <location>
        <begin position="533"/>
        <end position="551"/>
    </location>
</feature>
<feature type="domain" description="Sodium/calcium exchanger membrane region" evidence="13">
    <location>
        <begin position="112"/>
        <end position="255"/>
    </location>
</feature>
<feature type="transmembrane region" description="Helical" evidence="12">
    <location>
        <begin position="492"/>
        <end position="521"/>
    </location>
</feature>
<feature type="transmembrane region" description="Helical" evidence="12">
    <location>
        <begin position="448"/>
        <end position="471"/>
    </location>
</feature>
<feature type="transmembrane region" description="Helical" evidence="12">
    <location>
        <begin position="182"/>
        <end position="201"/>
    </location>
</feature>
<proteinExistence type="inferred from homology"/>